<feature type="compositionally biased region" description="Low complexity" evidence="1">
    <location>
        <begin position="69"/>
        <end position="80"/>
    </location>
</feature>
<dbReference type="Proteomes" id="UP000789901">
    <property type="component" value="Unassembled WGS sequence"/>
</dbReference>
<evidence type="ECO:0000313" key="2">
    <source>
        <dbReference type="EMBL" id="CAG8720139.1"/>
    </source>
</evidence>
<comment type="caution">
    <text evidence="2">The sequence shown here is derived from an EMBL/GenBank/DDBJ whole genome shotgun (WGS) entry which is preliminary data.</text>
</comment>
<feature type="region of interest" description="Disordered" evidence="1">
    <location>
        <begin position="64"/>
        <end position="104"/>
    </location>
</feature>
<feature type="region of interest" description="Disordered" evidence="1">
    <location>
        <begin position="136"/>
        <end position="166"/>
    </location>
</feature>
<name>A0ABN7V223_GIGMA</name>
<gene>
    <name evidence="2" type="ORF">GMARGA_LOCUS13447</name>
</gene>
<protein>
    <submittedName>
        <fullName evidence="2">16802_t:CDS:1</fullName>
    </submittedName>
</protein>
<organism evidence="2 3">
    <name type="scientific">Gigaspora margarita</name>
    <dbReference type="NCBI Taxonomy" id="4874"/>
    <lineage>
        <taxon>Eukaryota</taxon>
        <taxon>Fungi</taxon>
        <taxon>Fungi incertae sedis</taxon>
        <taxon>Mucoromycota</taxon>
        <taxon>Glomeromycotina</taxon>
        <taxon>Glomeromycetes</taxon>
        <taxon>Diversisporales</taxon>
        <taxon>Gigasporaceae</taxon>
        <taxon>Gigaspora</taxon>
    </lineage>
</organism>
<evidence type="ECO:0000256" key="1">
    <source>
        <dbReference type="SAM" id="MobiDB-lite"/>
    </source>
</evidence>
<feature type="compositionally biased region" description="Polar residues" evidence="1">
    <location>
        <begin position="81"/>
        <end position="104"/>
    </location>
</feature>
<proteinExistence type="predicted"/>
<evidence type="ECO:0000313" key="3">
    <source>
        <dbReference type="Proteomes" id="UP000789901"/>
    </source>
</evidence>
<keyword evidence="3" id="KW-1185">Reference proteome</keyword>
<sequence length="188" mass="21138">MEQERVENTGPLQNNENRFDDADPVTLITQELLHAVLREFANTFREASTEPGHISHDYISEWVPSRSMPPRNQSQNPNQNLALTSSPNQGNIVNNPPVPISTQSQNVNLCDLNDTGYQTEGKDVFVLLLSHHQLYSTQRPKRNQKKSESQVEERLQTNPPIAPAPVLPLVEVTPLPDRPPLALEVPQE</sequence>
<dbReference type="EMBL" id="CAJVQB010008540">
    <property type="protein sequence ID" value="CAG8720139.1"/>
    <property type="molecule type" value="Genomic_DNA"/>
</dbReference>
<feature type="compositionally biased region" description="Basic and acidic residues" evidence="1">
    <location>
        <begin position="145"/>
        <end position="155"/>
    </location>
</feature>
<feature type="region of interest" description="Disordered" evidence="1">
    <location>
        <begin position="1"/>
        <end position="22"/>
    </location>
</feature>
<reference evidence="2 3" key="1">
    <citation type="submission" date="2021-06" db="EMBL/GenBank/DDBJ databases">
        <authorList>
            <person name="Kallberg Y."/>
            <person name="Tangrot J."/>
            <person name="Rosling A."/>
        </authorList>
    </citation>
    <scope>NUCLEOTIDE SEQUENCE [LARGE SCALE GENOMIC DNA]</scope>
    <source>
        <strain evidence="2 3">120-4 pot B 10/14</strain>
    </source>
</reference>
<accession>A0ABN7V223</accession>